<sequence length="197" mass="23242">MKIKFIYTLLLVVCVSCKAQKKNEEKSTMKTFDIKTFEKNKNHLNEYIFLEKDSTKIFQKKRHSEFKEVIISSNSYFQTINRYYLSGKFKSSVKYFPNQFLKGLLKEYDEQGNLIKETNYDAPYKFTWEDILKLIKERKLDMDAYGFLITRGTSDNGTAWSITYNKSEEDMLLGVIIIDGITGKIIKEFDEPYPSEE</sequence>
<name>A0ABW5NBD0_9FLAO</name>
<evidence type="ECO:0000313" key="2">
    <source>
        <dbReference type="Proteomes" id="UP001597459"/>
    </source>
</evidence>
<dbReference type="RefSeq" id="WP_378254388.1">
    <property type="nucleotide sequence ID" value="NZ_JBHSJV010000001.1"/>
</dbReference>
<gene>
    <name evidence="1" type="ORF">ACFSTE_16295</name>
</gene>
<dbReference type="EMBL" id="JBHULX010000039">
    <property type="protein sequence ID" value="MFD2592401.1"/>
    <property type="molecule type" value="Genomic_DNA"/>
</dbReference>
<accession>A0ABW5NBD0</accession>
<proteinExistence type="predicted"/>
<keyword evidence="2" id="KW-1185">Reference proteome</keyword>
<evidence type="ECO:0000313" key="1">
    <source>
        <dbReference type="EMBL" id="MFD2592401.1"/>
    </source>
</evidence>
<reference evidence="2" key="1">
    <citation type="journal article" date="2019" name="Int. J. Syst. Evol. Microbiol.">
        <title>The Global Catalogue of Microorganisms (GCM) 10K type strain sequencing project: providing services to taxonomists for standard genome sequencing and annotation.</title>
        <authorList>
            <consortium name="The Broad Institute Genomics Platform"/>
            <consortium name="The Broad Institute Genome Sequencing Center for Infectious Disease"/>
            <person name="Wu L."/>
            <person name="Ma J."/>
        </authorList>
    </citation>
    <scope>NUCLEOTIDE SEQUENCE [LARGE SCALE GENOMIC DNA]</scope>
    <source>
        <strain evidence="2">KCTC 42423</strain>
    </source>
</reference>
<organism evidence="1 2">
    <name type="scientific">Aquimarina hainanensis</name>
    <dbReference type="NCBI Taxonomy" id="1578017"/>
    <lineage>
        <taxon>Bacteria</taxon>
        <taxon>Pseudomonadati</taxon>
        <taxon>Bacteroidota</taxon>
        <taxon>Flavobacteriia</taxon>
        <taxon>Flavobacteriales</taxon>
        <taxon>Flavobacteriaceae</taxon>
        <taxon>Aquimarina</taxon>
    </lineage>
</organism>
<evidence type="ECO:0008006" key="3">
    <source>
        <dbReference type="Google" id="ProtNLM"/>
    </source>
</evidence>
<comment type="caution">
    <text evidence="1">The sequence shown here is derived from an EMBL/GenBank/DDBJ whole genome shotgun (WGS) entry which is preliminary data.</text>
</comment>
<protein>
    <recommendedName>
        <fullName evidence="3">PepSY domain-containing protein</fullName>
    </recommendedName>
</protein>
<dbReference type="Proteomes" id="UP001597459">
    <property type="component" value="Unassembled WGS sequence"/>
</dbReference>